<feature type="transmembrane region" description="Helical" evidence="1">
    <location>
        <begin position="12"/>
        <end position="31"/>
    </location>
</feature>
<evidence type="ECO:0000256" key="1">
    <source>
        <dbReference type="SAM" id="Phobius"/>
    </source>
</evidence>
<organism evidence="2">
    <name type="scientific">Carios capensis</name>
    <name type="common">Seabird soft tick</name>
    <name type="synonym">Ornithodoros capensis</name>
    <dbReference type="NCBI Taxonomy" id="176285"/>
    <lineage>
        <taxon>Eukaryota</taxon>
        <taxon>Metazoa</taxon>
        <taxon>Ecdysozoa</taxon>
        <taxon>Arthropoda</taxon>
        <taxon>Chelicerata</taxon>
        <taxon>Arachnida</taxon>
        <taxon>Acari</taxon>
        <taxon>Parasitiformes</taxon>
        <taxon>Ixodida</taxon>
        <taxon>Ixodoidea</taxon>
        <taxon>Argasidae</taxon>
        <taxon>Ornithodorinae</taxon>
        <taxon>Alectorobius</taxon>
    </lineage>
</organism>
<name>Q76LS2_CARC1</name>
<dbReference type="RefSeq" id="NP_945204.1">
    <property type="nucleotide sequence ID" value="NC_005291.1"/>
</dbReference>
<gene>
    <name evidence="2" type="primary">ATP8</name>
</gene>
<keyword evidence="1" id="KW-0812">Transmembrane</keyword>
<protein>
    <submittedName>
        <fullName evidence="2">ATPase 8</fullName>
    </submittedName>
</protein>
<keyword evidence="2" id="KW-0496">Mitochondrion</keyword>
<dbReference type="GeneID" id="2667850"/>
<proteinExistence type="predicted"/>
<accession>Q76LS2</accession>
<dbReference type="EMBL" id="AB075953">
    <property type="protein sequence ID" value="BAD03973.1"/>
    <property type="molecule type" value="Genomic_DNA"/>
</dbReference>
<reference evidence="2" key="1">
    <citation type="submission" date="2001-12" db="EMBL/GenBank/DDBJ databases">
        <title>Mitochondrial genome of Carios capensis.</title>
        <authorList>
            <person name="Fukunaga M."/>
        </authorList>
    </citation>
    <scope>NUCLEOTIDE SEQUENCE</scope>
    <source>
        <strain evidence="2">T1</strain>
    </source>
</reference>
<sequence length="51" mass="6201">MPQLFPMNWSLLTIIFSIILIISFTLIYFTYQPKLTFLSLKMKTISKNWKW</sequence>
<dbReference type="CTD" id="4509"/>
<dbReference type="AlphaFoldDB" id="Q76LS2"/>
<geneLocation type="mitochondrion" evidence="2"/>
<evidence type="ECO:0000313" key="2">
    <source>
        <dbReference type="EMBL" id="BAD03973.1"/>
    </source>
</evidence>
<keyword evidence="1" id="KW-1133">Transmembrane helix</keyword>
<keyword evidence="1" id="KW-0472">Membrane</keyword>